<keyword evidence="3 8" id="KW-0808">Transferase</keyword>
<evidence type="ECO:0000256" key="3">
    <source>
        <dbReference type="ARBA" id="ARBA00022679"/>
    </source>
</evidence>
<dbReference type="Pfam" id="PF04055">
    <property type="entry name" value="Radical_SAM"/>
    <property type="match status" value="1"/>
</dbReference>
<protein>
    <recommendedName>
        <fullName evidence="8">Ribosomal protein uS12 methylthiotransferase RimO</fullName>
        <shortName evidence="8">uS12 MTTase</shortName>
        <shortName evidence="8">uS12 methylthiotransferase</shortName>
        <ecNumber evidence="8">2.8.4.4</ecNumber>
    </recommendedName>
    <alternativeName>
        <fullName evidence="8">Ribosomal protein uS12 (aspartate-C(3))-methylthiotransferase</fullName>
    </alternativeName>
    <alternativeName>
        <fullName evidence="8">Ribosome maturation factor RimO</fullName>
    </alternativeName>
</protein>
<keyword evidence="13" id="KW-1185">Reference proteome</keyword>
<reference evidence="12 13" key="1">
    <citation type="submission" date="2018-06" db="EMBL/GenBank/DDBJ databases">
        <authorList>
            <consortium name="Pathogen Informatics"/>
            <person name="Doyle S."/>
        </authorList>
    </citation>
    <scope>NUCLEOTIDE SEQUENCE [LARGE SCALE GENOMIC DNA]</scope>
    <source>
        <strain evidence="12 13">NCTC13093</strain>
    </source>
</reference>
<comment type="cofactor">
    <cofactor evidence="8">
        <name>[4Fe-4S] cluster</name>
        <dbReference type="ChEBI" id="CHEBI:49883"/>
    </cofactor>
    <text evidence="8">Binds 2 [4Fe-4S] clusters. One cluster is coordinated with 3 cysteines and an exchangeable S-adenosyl-L-methionine.</text>
</comment>
<dbReference type="SFLD" id="SFLDG01082">
    <property type="entry name" value="B12-binding_domain_containing"/>
    <property type="match status" value="1"/>
</dbReference>
<dbReference type="NCBIfam" id="TIGR01125">
    <property type="entry name" value="30S ribosomal protein S12 methylthiotransferase RimO"/>
    <property type="match status" value="1"/>
</dbReference>
<accession>A0A2X0V7I9</accession>
<dbReference type="InterPro" id="IPR007197">
    <property type="entry name" value="rSAM"/>
</dbReference>
<keyword evidence="12" id="KW-0689">Ribosomal protein</keyword>
<keyword evidence="4 8" id="KW-0949">S-adenosyl-L-methionine</keyword>
<keyword evidence="5 8" id="KW-0479">Metal-binding</keyword>
<dbReference type="GO" id="GO:0103039">
    <property type="term" value="F:protein methylthiotransferase activity"/>
    <property type="evidence" value="ECO:0007669"/>
    <property type="project" value="UniProtKB-EC"/>
</dbReference>
<dbReference type="PANTHER" id="PTHR43837:SF1">
    <property type="entry name" value="RIBOSOMAL PROTEIN US12 METHYLTHIOTRANSFERASE RIMO"/>
    <property type="match status" value="1"/>
</dbReference>
<feature type="binding site" evidence="8">
    <location>
        <position position="153"/>
    </location>
    <ligand>
        <name>[4Fe-4S] cluster</name>
        <dbReference type="ChEBI" id="CHEBI:49883"/>
        <label>2</label>
        <note>4Fe-4S-S-AdoMet</note>
    </ligand>
</feature>
<feature type="domain" description="MTTase N-terminal" evidence="10">
    <location>
        <begin position="5"/>
        <end position="115"/>
    </location>
</feature>
<organism evidence="12 13">
    <name type="scientific">Anaerobiospirillum thomasii</name>
    <dbReference type="NCBI Taxonomy" id="179995"/>
    <lineage>
        <taxon>Bacteria</taxon>
        <taxon>Pseudomonadati</taxon>
        <taxon>Pseudomonadota</taxon>
        <taxon>Gammaproteobacteria</taxon>
        <taxon>Aeromonadales</taxon>
        <taxon>Succinivibrionaceae</taxon>
        <taxon>Anaerobiospirillum</taxon>
    </lineage>
</organism>
<comment type="catalytic activity">
    <reaction evidence="8">
        <text>L-aspartate(89)-[ribosomal protein uS12]-hydrogen + (sulfur carrier)-SH + AH2 + 2 S-adenosyl-L-methionine = 3-methylsulfanyl-L-aspartate(89)-[ribosomal protein uS12]-hydrogen + (sulfur carrier)-H + 5'-deoxyadenosine + L-methionine + A + S-adenosyl-L-homocysteine + 2 H(+)</text>
        <dbReference type="Rhea" id="RHEA:37087"/>
        <dbReference type="Rhea" id="RHEA-COMP:10460"/>
        <dbReference type="Rhea" id="RHEA-COMP:10461"/>
        <dbReference type="Rhea" id="RHEA-COMP:14737"/>
        <dbReference type="Rhea" id="RHEA-COMP:14739"/>
        <dbReference type="ChEBI" id="CHEBI:13193"/>
        <dbReference type="ChEBI" id="CHEBI:15378"/>
        <dbReference type="ChEBI" id="CHEBI:17319"/>
        <dbReference type="ChEBI" id="CHEBI:17499"/>
        <dbReference type="ChEBI" id="CHEBI:29917"/>
        <dbReference type="ChEBI" id="CHEBI:29961"/>
        <dbReference type="ChEBI" id="CHEBI:57844"/>
        <dbReference type="ChEBI" id="CHEBI:57856"/>
        <dbReference type="ChEBI" id="CHEBI:59789"/>
        <dbReference type="ChEBI" id="CHEBI:64428"/>
        <dbReference type="ChEBI" id="CHEBI:73599"/>
        <dbReference type="EC" id="2.8.4.4"/>
    </reaction>
</comment>
<dbReference type="GO" id="GO:0046872">
    <property type="term" value="F:metal ion binding"/>
    <property type="evidence" value="ECO:0007669"/>
    <property type="project" value="UniProtKB-KW"/>
</dbReference>
<keyword evidence="7 8" id="KW-0411">Iron-sulfur</keyword>
<dbReference type="HAMAP" id="MF_01865">
    <property type="entry name" value="MTTase_RimO"/>
    <property type="match status" value="1"/>
</dbReference>
<evidence type="ECO:0000256" key="1">
    <source>
        <dbReference type="ARBA" id="ARBA00022485"/>
    </source>
</evidence>
<dbReference type="CDD" id="cd01335">
    <property type="entry name" value="Radical_SAM"/>
    <property type="match status" value="1"/>
</dbReference>
<dbReference type="InterPro" id="IPR005840">
    <property type="entry name" value="Ribosomal_uS12_MeSTrfase_RimO"/>
</dbReference>
<evidence type="ECO:0000259" key="9">
    <source>
        <dbReference type="PROSITE" id="PS50926"/>
    </source>
</evidence>
<dbReference type="GO" id="GO:0006400">
    <property type="term" value="P:tRNA modification"/>
    <property type="evidence" value="ECO:0007669"/>
    <property type="project" value="InterPro"/>
</dbReference>
<dbReference type="PROSITE" id="PS01278">
    <property type="entry name" value="MTTASE_RADICAL"/>
    <property type="match status" value="1"/>
</dbReference>
<gene>
    <name evidence="8 12" type="primary">rimO</name>
    <name evidence="12" type="ORF">NCTC13093_01210</name>
</gene>
<evidence type="ECO:0000259" key="10">
    <source>
        <dbReference type="PROSITE" id="PS51449"/>
    </source>
</evidence>
<dbReference type="InterPro" id="IPR020612">
    <property type="entry name" value="Methylthiotransferase_CS"/>
</dbReference>
<dbReference type="InterPro" id="IPR012340">
    <property type="entry name" value="NA-bd_OB-fold"/>
</dbReference>
<dbReference type="InterPro" id="IPR058240">
    <property type="entry name" value="rSAM_sf"/>
</dbReference>
<proteinExistence type="inferred from homology"/>
<dbReference type="InterPro" id="IPR013848">
    <property type="entry name" value="Methylthiotransferase_N"/>
</dbReference>
<dbReference type="PROSITE" id="PS50926">
    <property type="entry name" value="TRAM"/>
    <property type="match status" value="1"/>
</dbReference>
<keyword evidence="1 8" id="KW-0004">4Fe-4S</keyword>
<dbReference type="SMART" id="SM00729">
    <property type="entry name" value="Elp3"/>
    <property type="match status" value="1"/>
</dbReference>
<dbReference type="NCBIfam" id="TIGR00089">
    <property type="entry name" value="MiaB/RimO family radical SAM methylthiotransferase"/>
    <property type="match status" value="1"/>
</dbReference>
<feature type="binding site" evidence="8">
    <location>
        <position position="79"/>
    </location>
    <ligand>
        <name>[4Fe-4S] cluster</name>
        <dbReference type="ChEBI" id="CHEBI:49883"/>
        <label>1</label>
    </ligand>
</feature>
<evidence type="ECO:0000259" key="11">
    <source>
        <dbReference type="PROSITE" id="PS51918"/>
    </source>
</evidence>
<comment type="similarity">
    <text evidence="8">Belongs to the methylthiotransferase family. RimO subfamily.</text>
</comment>
<feature type="binding site" evidence="8">
    <location>
        <position position="50"/>
    </location>
    <ligand>
        <name>[4Fe-4S] cluster</name>
        <dbReference type="ChEBI" id="CHEBI:49883"/>
        <label>1</label>
    </ligand>
</feature>
<evidence type="ECO:0000256" key="6">
    <source>
        <dbReference type="ARBA" id="ARBA00023004"/>
    </source>
</evidence>
<dbReference type="GO" id="GO:0035599">
    <property type="term" value="F:aspartic acid methylthiotransferase activity"/>
    <property type="evidence" value="ECO:0007669"/>
    <property type="project" value="TreeGrafter"/>
</dbReference>
<dbReference type="AlphaFoldDB" id="A0A2X0V7I9"/>
<evidence type="ECO:0000256" key="2">
    <source>
        <dbReference type="ARBA" id="ARBA00022490"/>
    </source>
</evidence>
<dbReference type="FunFam" id="3.80.30.20:FF:000001">
    <property type="entry name" value="tRNA-2-methylthio-N(6)-dimethylallyladenosine synthase 2"/>
    <property type="match status" value="1"/>
</dbReference>
<dbReference type="Proteomes" id="UP000250086">
    <property type="component" value="Unassembled WGS sequence"/>
</dbReference>
<dbReference type="Pfam" id="PF00919">
    <property type="entry name" value="UPF0004"/>
    <property type="match status" value="1"/>
</dbReference>
<dbReference type="InterPro" id="IPR002792">
    <property type="entry name" value="TRAM_dom"/>
</dbReference>
<comment type="subcellular location">
    <subcellularLocation>
        <location evidence="8">Cytoplasm</location>
    </subcellularLocation>
</comment>
<comment type="function">
    <text evidence="8">Catalyzes the methylthiolation of an aspartic acid residue of ribosomal protein uS12.</text>
</comment>
<evidence type="ECO:0000256" key="8">
    <source>
        <dbReference type="HAMAP-Rule" id="MF_01865"/>
    </source>
</evidence>
<feature type="binding site" evidence="8">
    <location>
        <position position="14"/>
    </location>
    <ligand>
        <name>[4Fe-4S] cluster</name>
        <dbReference type="ChEBI" id="CHEBI:49883"/>
        <label>1</label>
    </ligand>
</feature>
<dbReference type="Pfam" id="PF18693">
    <property type="entry name" value="TRAM_2"/>
    <property type="match status" value="1"/>
</dbReference>
<evidence type="ECO:0000313" key="12">
    <source>
        <dbReference type="EMBL" id="SPT69823.1"/>
    </source>
</evidence>
<dbReference type="InterPro" id="IPR023404">
    <property type="entry name" value="rSAM_horseshoe"/>
</dbReference>
<feature type="binding site" evidence="8">
    <location>
        <position position="146"/>
    </location>
    <ligand>
        <name>[4Fe-4S] cluster</name>
        <dbReference type="ChEBI" id="CHEBI:49883"/>
        <label>2</label>
        <note>4Fe-4S-S-AdoMet</note>
    </ligand>
</feature>
<dbReference type="SUPFAM" id="SSF102114">
    <property type="entry name" value="Radical SAM enzymes"/>
    <property type="match status" value="1"/>
</dbReference>
<dbReference type="PROSITE" id="PS51449">
    <property type="entry name" value="MTTASE_N"/>
    <property type="match status" value="1"/>
</dbReference>
<dbReference type="InterPro" id="IPR005839">
    <property type="entry name" value="Methylthiotransferase"/>
</dbReference>
<dbReference type="InterPro" id="IPR006638">
    <property type="entry name" value="Elp3/MiaA/NifB-like_rSAM"/>
</dbReference>
<sequence>MQKIPSIGIVSLGCAKNLVDTQRLTSLLVARGYQIKDEYDSCDLIIVNTCGFIAPAIKESLEAIGVALEHSQKVIVMGCLGSNDKLILQNYPNVLAVYGPGMRASVMRGVIKAIGEPPQDAVQRVNPSGILLTPPHYAYVKVAEGCRHRCSFCIIPKLRGPLRSRSVDHIYAECSDLVKNGVKELLVIAQDSSDYGIDLKEKSSIYDLCLKLSELKRWIRVHYVYPSAAADSLVELMADRKIVPYIDVPLQHAHPDVLKAMRRPGNIEKTLKTIERWREICPDIAIRSTFIAGFPGETDEQFNFLLDFLKEAKLDRVGCFAYSDVEGAAANSIEPSVPFDVRQDRVARLMELQEQISYAKLQQRIGKSYEIIVDSVTDEHVAIGRSMYESPDIDGQIFIEDARGIRAGDIVKAIITQADAHDMNAMLPSKYNQTTIPFARV</sequence>
<evidence type="ECO:0000256" key="4">
    <source>
        <dbReference type="ARBA" id="ARBA00022691"/>
    </source>
</evidence>
<keyword evidence="6 8" id="KW-0408">Iron</keyword>
<dbReference type="EC" id="2.8.4.4" evidence="8"/>
<dbReference type="SFLD" id="SFLDG01061">
    <property type="entry name" value="methylthiotransferase"/>
    <property type="match status" value="1"/>
</dbReference>
<dbReference type="EMBL" id="UAPV01000001">
    <property type="protein sequence ID" value="SPT69823.1"/>
    <property type="molecule type" value="Genomic_DNA"/>
</dbReference>
<dbReference type="Gene3D" id="3.80.30.20">
    <property type="entry name" value="tm_1862 like domain"/>
    <property type="match status" value="1"/>
</dbReference>
<dbReference type="RefSeq" id="WP_113743961.1">
    <property type="nucleotide sequence ID" value="NZ_UAPV01000001.1"/>
</dbReference>
<dbReference type="PANTHER" id="PTHR43837">
    <property type="entry name" value="RIBOSOMAL PROTEIN S12 METHYLTHIOTRANSFERASE RIMO"/>
    <property type="match status" value="1"/>
</dbReference>
<dbReference type="Gene3D" id="3.40.50.12160">
    <property type="entry name" value="Methylthiotransferase, N-terminal domain"/>
    <property type="match status" value="1"/>
</dbReference>
<dbReference type="SFLD" id="SFLDS00029">
    <property type="entry name" value="Radical_SAM"/>
    <property type="match status" value="1"/>
</dbReference>
<dbReference type="GO" id="GO:0005829">
    <property type="term" value="C:cytosol"/>
    <property type="evidence" value="ECO:0007669"/>
    <property type="project" value="TreeGrafter"/>
</dbReference>
<keyword evidence="2 8" id="KW-0963">Cytoplasm</keyword>
<evidence type="ECO:0000256" key="7">
    <source>
        <dbReference type="ARBA" id="ARBA00023014"/>
    </source>
</evidence>
<dbReference type="InterPro" id="IPR038135">
    <property type="entry name" value="Methylthiotransferase_N_sf"/>
</dbReference>
<feature type="domain" description="Radical SAM core" evidence="11">
    <location>
        <begin position="132"/>
        <end position="359"/>
    </location>
</feature>
<feature type="binding site" evidence="8">
    <location>
        <position position="150"/>
    </location>
    <ligand>
        <name>[4Fe-4S] cluster</name>
        <dbReference type="ChEBI" id="CHEBI:49883"/>
        <label>2</label>
        <note>4Fe-4S-S-AdoMet</note>
    </ligand>
</feature>
<feature type="domain" description="TRAM" evidence="9">
    <location>
        <begin position="362"/>
        <end position="429"/>
    </location>
</feature>
<dbReference type="GO" id="GO:0051539">
    <property type="term" value="F:4 iron, 4 sulfur cluster binding"/>
    <property type="evidence" value="ECO:0007669"/>
    <property type="project" value="UniProtKB-UniRule"/>
</dbReference>
<evidence type="ECO:0000256" key="5">
    <source>
        <dbReference type="ARBA" id="ARBA00022723"/>
    </source>
</evidence>
<dbReference type="SFLD" id="SFLDF00274">
    <property type="entry name" value="ribosomal_protein_S12_methylth"/>
    <property type="match status" value="1"/>
</dbReference>
<evidence type="ECO:0000313" key="13">
    <source>
        <dbReference type="Proteomes" id="UP000250086"/>
    </source>
</evidence>
<dbReference type="PROSITE" id="PS51918">
    <property type="entry name" value="RADICAL_SAM"/>
    <property type="match status" value="1"/>
</dbReference>
<name>A0A2X0V7I9_9GAMM</name>
<dbReference type="GO" id="GO:0005840">
    <property type="term" value="C:ribosome"/>
    <property type="evidence" value="ECO:0007669"/>
    <property type="project" value="UniProtKB-KW"/>
</dbReference>
<dbReference type="Gene3D" id="2.40.50.140">
    <property type="entry name" value="Nucleic acid-binding proteins"/>
    <property type="match status" value="1"/>
</dbReference>
<keyword evidence="12" id="KW-0687">Ribonucleoprotein</keyword>